<dbReference type="Pfam" id="PF11595">
    <property type="entry name" value="DUF3245"/>
    <property type="match status" value="1"/>
</dbReference>
<dbReference type="EMBL" id="KN840452">
    <property type="protein sequence ID" value="KIP10680.1"/>
    <property type="molecule type" value="Genomic_DNA"/>
</dbReference>
<dbReference type="HOGENOM" id="CLU_071088_0_0_1"/>
<name>A0A0C3SEP2_PHLG1</name>
<proteinExistence type="predicted"/>
<evidence type="ECO:0000313" key="3">
    <source>
        <dbReference type="Proteomes" id="UP000053257"/>
    </source>
</evidence>
<protein>
    <submittedName>
        <fullName evidence="2">Uncharacterized protein</fullName>
    </submittedName>
</protein>
<dbReference type="InterPro" id="IPR021641">
    <property type="entry name" value="DUF3245"/>
</dbReference>
<dbReference type="Proteomes" id="UP000053257">
    <property type="component" value="Unassembled WGS sequence"/>
</dbReference>
<dbReference type="AlphaFoldDB" id="A0A0C3SEP2"/>
<evidence type="ECO:0000313" key="2">
    <source>
        <dbReference type="EMBL" id="KIP10680.1"/>
    </source>
</evidence>
<gene>
    <name evidence="2" type="ORF">PHLGIDRAFT_22125</name>
</gene>
<feature type="region of interest" description="Disordered" evidence="1">
    <location>
        <begin position="35"/>
        <end position="262"/>
    </location>
</feature>
<feature type="compositionally biased region" description="Basic residues" evidence="1">
    <location>
        <begin position="244"/>
        <end position="262"/>
    </location>
</feature>
<dbReference type="OrthoDB" id="3438340at2759"/>
<feature type="compositionally biased region" description="Basic and acidic residues" evidence="1">
    <location>
        <begin position="47"/>
        <end position="57"/>
    </location>
</feature>
<feature type="compositionally biased region" description="Basic residues" evidence="1">
    <location>
        <begin position="82"/>
        <end position="91"/>
    </location>
</feature>
<keyword evidence="3" id="KW-1185">Reference proteome</keyword>
<feature type="compositionally biased region" description="Acidic residues" evidence="1">
    <location>
        <begin position="194"/>
        <end position="205"/>
    </location>
</feature>
<accession>A0A0C3SEP2</accession>
<feature type="compositionally biased region" description="Low complexity" evidence="1">
    <location>
        <begin position="131"/>
        <end position="164"/>
    </location>
</feature>
<sequence length="262" mass="27680">MEDPETDMDVETLQAQIDLSLAHTQNLVSSWLKPKYGGASVGSSRVNQEKELEELMKRPPRLGVGAPIPSSTGVAGHEAMKLKGKLTGKKRPREEEDLKTVLDSDGEDESRTGAIKKKARQDPFAPKPKKSANAPAAVSVKPSSKAPGKQPESSSKASPQQSAATEAKPVAGPSVEKEDRKTQPALTTGANAGSEDESSEDDVSMDIDKSETPTPPEIVGPGKSAVNGTPLLNLVGPPAVTSPPKKKRKRNKKKKKGAKARA</sequence>
<reference evidence="2 3" key="1">
    <citation type="journal article" date="2014" name="PLoS Genet.">
        <title>Analysis of the Phlebiopsis gigantea genome, transcriptome and secretome provides insight into its pioneer colonization strategies of wood.</title>
        <authorList>
            <person name="Hori C."/>
            <person name="Ishida T."/>
            <person name="Igarashi K."/>
            <person name="Samejima M."/>
            <person name="Suzuki H."/>
            <person name="Master E."/>
            <person name="Ferreira P."/>
            <person name="Ruiz-Duenas F.J."/>
            <person name="Held B."/>
            <person name="Canessa P."/>
            <person name="Larrondo L.F."/>
            <person name="Schmoll M."/>
            <person name="Druzhinina I.S."/>
            <person name="Kubicek C.P."/>
            <person name="Gaskell J.A."/>
            <person name="Kersten P."/>
            <person name="St John F."/>
            <person name="Glasner J."/>
            <person name="Sabat G."/>
            <person name="Splinter BonDurant S."/>
            <person name="Syed K."/>
            <person name="Yadav J."/>
            <person name="Mgbeahuruike A.C."/>
            <person name="Kovalchuk A."/>
            <person name="Asiegbu F.O."/>
            <person name="Lackner G."/>
            <person name="Hoffmeister D."/>
            <person name="Rencoret J."/>
            <person name="Gutierrez A."/>
            <person name="Sun H."/>
            <person name="Lindquist E."/>
            <person name="Barry K."/>
            <person name="Riley R."/>
            <person name="Grigoriev I.V."/>
            <person name="Henrissat B."/>
            <person name="Kues U."/>
            <person name="Berka R.M."/>
            <person name="Martinez A.T."/>
            <person name="Covert S.F."/>
            <person name="Blanchette R.A."/>
            <person name="Cullen D."/>
        </authorList>
    </citation>
    <scope>NUCLEOTIDE SEQUENCE [LARGE SCALE GENOMIC DNA]</scope>
    <source>
        <strain evidence="2 3">11061_1 CR5-6</strain>
    </source>
</reference>
<organism evidence="2 3">
    <name type="scientific">Phlebiopsis gigantea (strain 11061_1 CR5-6)</name>
    <name type="common">White-rot fungus</name>
    <name type="synonym">Peniophora gigantea</name>
    <dbReference type="NCBI Taxonomy" id="745531"/>
    <lineage>
        <taxon>Eukaryota</taxon>
        <taxon>Fungi</taxon>
        <taxon>Dikarya</taxon>
        <taxon>Basidiomycota</taxon>
        <taxon>Agaricomycotina</taxon>
        <taxon>Agaricomycetes</taxon>
        <taxon>Polyporales</taxon>
        <taxon>Phanerochaetaceae</taxon>
        <taxon>Phlebiopsis</taxon>
    </lineage>
</organism>
<feature type="compositionally biased region" description="Basic and acidic residues" evidence="1">
    <location>
        <begin position="92"/>
        <end position="102"/>
    </location>
</feature>
<evidence type="ECO:0000256" key="1">
    <source>
        <dbReference type="SAM" id="MobiDB-lite"/>
    </source>
</evidence>